<dbReference type="GO" id="GO:0051082">
    <property type="term" value="F:unfolded protein binding"/>
    <property type="evidence" value="ECO:0007669"/>
    <property type="project" value="TreeGrafter"/>
</dbReference>
<organism evidence="5">
    <name type="scientific">Candidatus Shikimatogenerans sp. Tduv</name>
    <dbReference type="NCBI Taxonomy" id="3158567"/>
    <lineage>
        <taxon>Bacteria</taxon>
        <taxon>Pseudomonadati</taxon>
        <taxon>Bacteroidota</taxon>
        <taxon>Flavobacteriia</taxon>
        <taxon>Flavobacteriales</taxon>
        <taxon>Candidatus Shikimatogenerans</taxon>
    </lineage>
</organism>
<dbReference type="GO" id="GO:0000774">
    <property type="term" value="F:adenyl-nucleotide exchange factor activity"/>
    <property type="evidence" value="ECO:0007669"/>
    <property type="project" value="InterPro"/>
</dbReference>
<accession>A0AAU7QT92</accession>
<keyword evidence="3" id="KW-0346">Stress response</keyword>
<evidence type="ECO:0000256" key="3">
    <source>
        <dbReference type="HAMAP-Rule" id="MF_01151"/>
    </source>
</evidence>
<dbReference type="GO" id="GO:0005737">
    <property type="term" value="C:cytoplasm"/>
    <property type="evidence" value="ECO:0007669"/>
    <property type="project" value="UniProtKB-SubCell"/>
</dbReference>
<comment type="function">
    <text evidence="3">Participates actively in the response to hyperosmotic and heat shock by preventing the aggregation of stress-denatured proteins, in association with DnaK and GrpE. It is the nucleotide exchange factor for DnaK and may function as a thermosensor. Unfolded proteins bind initially to DnaJ; upon interaction with the DnaJ-bound protein, DnaK hydrolyzes its bound ATP, resulting in the formation of a stable complex. GrpE releases ADP from DnaK; ATP binding to DnaK triggers the release of the substrate protein, thus completing the reaction cycle. Several rounds of ATP-dependent interactions between DnaJ, DnaK and GrpE are required for fully efficient folding.</text>
</comment>
<dbReference type="SUPFAM" id="SSF51064">
    <property type="entry name" value="Head domain of nucleotide exchange factor GrpE"/>
    <property type="match status" value="1"/>
</dbReference>
<reference evidence="5" key="1">
    <citation type="submission" date="2024-06" db="EMBL/GenBank/DDBJ databases">
        <title>Diversity, functionality, and evolutionary history of bacterial symbionts in false click beetles (Coleoptera, Throscidae).</title>
        <authorList>
            <person name="Wierz J.C."/>
            <person name="Malm H."/>
            <person name="Kaltenpoth M."/>
            <person name="Engl T."/>
        </authorList>
    </citation>
    <scope>NUCLEOTIDE SEQUENCE</scope>
    <source>
        <strain evidence="5">Tduv</strain>
    </source>
</reference>
<sequence length="187" mass="22823">MLINKYKKNIFLLKKKYNIYKKKIKKYINKCINKYRNIKKNINIINNKKFNNYIKLLSDYQNQYKRFKKERVDIFNFSNKELILNILPVIDDFERSFNFIKKDKNIFLGINLIYKKLFTILKNFGLKKTKTKVGDKYNLSTHEIIGKKKINKKINKKKNKNIILEIIEQGYYLNNKIIRYDKIIISY</sequence>
<keyword evidence="3" id="KW-0963">Cytoplasm</keyword>
<evidence type="ECO:0000256" key="2">
    <source>
        <dbReference type="ARBA" id="ARBA00023186"/>
    </source>
</evidence>
<evidence type="ECO:0000256" key="1">
    <source>
        <dbReference type="ARBA" id="ARBA00009054"/>
    </source>
</evidence>
<dbReference type="Pfam" id="PF01025">
    <property type="entry name" value="GrpE"/>
    <property type="match status" value="1"/>
</dbReference>
<gene>
    <name evidence="3 5" type="primary">grpE</name>
    <name evidence="5" type="ORF">ABNO50_00545</name>
</gene>
<proteinExistence type="inferred from homology"/>
<keyword evidence="2 3" id="KW-0143">Chaperone</keyword>
<dbReference type="Gene3D" id="3.90.20.20">
    <property type="match status" value="1"/>
</dbReference>
<evidence type="ECO:0000256" key="4">
    <source>
        <dbReference type="RuleBase" id="RU004478"/>
    </source>
</evidence>
<protein>
    <recommendedName>
        <fullName evidence="3">Protein GrpE</fullName>
    </recommendedName>
    <alternativeName>
        <fullName evidence="3">HSP-70 cofactor</fullName>
    </alternativeName>
</protein>
<comment type="subcellular location">
    <subcellularLocation>
        <location evidence="3">Cytoplasm</location>
    </subcellularLocation>
</comment>
<dbReference type="GO" id="GO:0042803">
    <property type="term" value="F:protein homodimerization activity"/>
    <property type="evidence" value="ECO:0007669"/>
    <property type="project" value="InterPro"/>
</dbReference>
<dbReference type="GO" id="GO:0006457">
    <property type="term" value="P:protein folding"/>
    <property type="evidence" value="ECO:0007669"/>
    <property type="project" value="InterPro"/>
</dbReference>
<evidence type="ECO:0000313" key="5">
    <source>
        <dbReference type="EMBL" id="XBT18300.1"/>
    </source>
</evidence>
<dbReference type="InterPro" id="IPR013805">
    <property type="entry name" value="GrpE_CC"/>
</dbReference>
<dbReference type="EMBL" id="CP157894">
    <property type="protein sequence ID" value="XBT18300.1"/>
    <property type="molecule type" value="Genomic_DNA"/>
</dbReference>
<dbReference type="HAMAP" id="MF_01151">
    <property type="entry name" value="GrpE"/>
    <property type="match status" value="1"/>
</dbReference>
<dbReference type="Gene3D" id="2.30.22.10">
    <property type="entry name" value="Head domain of nucleotide exchange factor GrpE"/>
    <property type="match status" value="1"/>
</dbReference>
<dbReference type="PANTHER" id="PTHR21237:SF23">
    <property type="entry name" value="GRPE PROTEIN HOMOLOG, MITOCHONDRIAL"/>
    <property type="match status" value="1"/>
</dbReference>
<dbReference type="InterPro" id="IPR009012">
    <property type="entry name" value="GrpE_head"/>
</dbReference>
<dbReference type="PRINTS" id="PR00773">
    <property type="entry name" value="GRPEPROTEIN"/>
</dbReference>
<dbReference type="PANTHER" id="PTHR21237">
    <property type="entry name" value="GRPE PROTEIN"/>
    <property type="match status" value="1"/>
</dbReference>
<comment type="similarity">
    <text evidence="1 3 4">Belongs to the GrpE family.</text>
</comment>
<dbReference type="InterPro" id="IPR000740">
    <property type="entry name" value="GrpE"/>
</dbReference>
<name>A0AAU7QT92_9FLAO</name>
<dbReference type="SUPFAM" id="SSF58014">
    <property type="entry name" value="Coiled-coil domain of nucleotide exchange factor GrpE"/>
    <property type="match status" value="1"/>
</dbReference>
<dbReference type="GO" id="GO:0051087">
    <property type="term" value="F:protein-folding chaperone binding"/>
    <property type="evidence" value="ECO:0007669"/>
    <property type="project" value="InterPro"/>
</dbReference>
<comment type="subunit">
    <text evidence="3">Homodimer.</text>
</comment>
<dbReference type="AlphaFoldDB" id="A0AAU7QT92"/>